<proteinExistence type="predicted"/>
<name>A0A5S4EQ24_9PROT</name>
<evidence type="ECO:0000259" key="1">
    <source>
        <dbReference type="Pfam" id="PF07589"/>
    </source>
</evidence>
<accession>A0A5S4EQ24</accession>
<evidence type="ECO:0000313" key="3">
    <source>
        <dbReference type="Proteomes" id="UP000306324"/>
    </source>
</evidence>
<dbReference type="Pfam" id="PF07589">
    <property type="entry name" value="PEP-CTERM"/>
    <property type="match status" value="1"/>
</dbReference>
<keyword evidence="3" id="KW-1185">Reference proteome</keyword>
<organism evidence="2 3">
    <name type="scientific">Candidatus Accumulibacter phosphatis</name>
    <dbReference type="NCBI Taxonomy" id="327160"/>
    <lineage>
        <taxon>Bacteria</taxon>
        <taxon>Pseudomonadati</taxon>
        <taxon>Pseudomonadota</taxon>
        <taxon>Betaproteobacteria</taxon>
        <taxon>Candidatus Accumulibacter</taxon>
    </lineage>
</organism>
<dbReference type="Proteomes" id="UP000306324">
    <property type="component" value="Unassembled WGS sequence"/>
</dbReference>
<comment type="caution">
    <text evidence="2">The sequence shown here is derived from an EMBL/GenBank/DDBJ whole genome shotgun (WGS) entry which is preliminary data.</text>
</comment>
<dbReference type="EMBL" id="SWAD01000025">
    <property type="protein sequence ID" value="TMQ77408.1"/>
    <property type="molecule type" value="Genomic_DNA"/>
</dbReference>
<dbReference type="AlphaFoldDB" id="A0A5S4EQ24"/>
<gene>
    <name evidence="2" type="ORF">ACCUM_3128</name>
</gene>
<feature type="domain" description="Ice-binding protein C-terminal" evidence="1">
    <location>
        <begin position="35"/>
        <end position="56"/>
    </location>
</feature>
<dbReference type="NCBIfam" id="TIGR02595">
    <property type="entry name" value="PEP_CTERM"/>
    <property type="match status" value="1"/>
</dbReference>
<sequence length="59" mass="6195">MGTGKSVTFTVDDLSLTGFDDIALTPACVANCNNVPEPTTLAVLGLGLAGLWFGRRQRI</sequence>
<reference evidence="2 3" key="1">
    <citation type="submission" date="2019-04" db="EMBL/GenBank/DDBJ databases">
        <title>A novel phosphate-accumulating bacterium identified in bioreactor for phosphate removal from wastewater.</title>
        <authorList>
            <person name="Kotlyarov R.Y."/>
            <person name="Beletsky A.V."/>
            <person name="Kallistova A.Y."/>
            <person name="Dorofeev A.G."/>
            <person name="Nikolaev Y.Y."/>
            <person name="Pimenov N.V."/>
            <person name="Ravin N.V."/>
            <person name="Mardanov A.V."/>
        </authorList>
    </citation>
    <scope>NUCLEOTIDE SEQUENCE [LARGE SCALE GENOMIC DNA]</scope>
    <source>
        <strain evidence="2 3">Bin19</strain>
    </source>
</reference>
<evidence type="ECO:0000313" key="2">
    <source>
        <dbReference type="EMBL" id="TMQ77408.1"/>
    </source>
</evidence>
<dbReference type="InterPro" id="IPR013424">
    <property type="entry name" value="Ice-binding_C"/>
</dbReference>
<protein>
    <recommendedName>
        <fullName evidence="1">Ice-binding protein C-terminal domain-containing protein</fullName>
    </recommendedName>
</protein>